<feature type="transmembrane region" description="Helical" evidence="6">
    <location>
        <begin position="295"/>
        <end position="313"/>
    </location>
</feature>
<evidence type="ECO:0000256" key="5">
    <source>
        <dbReference type="ARBA" id="ARBA00023136"/>
    </source>
</evidence>
<reference evidence="8 9" key="1">
    <citation type="submission" date="2022-09" db="EMBL/GenBank/DDBJ databases">
        <authorList>
            <person name="Kop L."/>
        </authorList>
    </citation>
    <scope>NUCLEOTIDE SEQUENCE [LARGE SCALE GENOMIC DNA]</scope>
    <source>
        <strain evidence="8 9">347</strain>
    </source>
</reference>
<dbReference type="SUPFAM" id="SSF69593">
    <property type="entry name" value="Glycerol-3-phosphate (1)-acyltransferase"/>
    <property type="match status" value="1"/>
</dbReference>
<evidence type="ECO:0000256" key="4">
    <source>
        <dbReference type="ARBA" id="ARBA00022989"/>
    </source>
</evidence>
<keyword evidence="9" id="KW-1185">Reference proteome</keyword>
<dbReference type="InterPro" id="IPR042099">
    <property type="entry name" value="ANL_N_sf"/>
</dbReference>
<evidence type="ECO:0000259" key="7">
    <source>
        <dbReference type="PROSITE" id="PS50850"/>
    </source>
</evidence>
<dbReference type="PROSITE" id="PS50850">
    <property type="entry name" value="MFS"/>
    <property type="match status" value="1"/>
</dbReference>
<organism evidence="8 9">
    <name type="scientific">Nitrospina watsonii</name>
    <dbReference type="NCBI Taxonomy" id="1323948"/>
    <lineage>
        <taxon>Bacteria</taxon>
        <taxon>Pseudomonadati</taxon>
        <taxon>Nitrospinota/Tectimicrobiota group</taxon>
        <taxon>Nitrospinota</taxon>
        <taxon>Nitrospinia</taxon>
        <taxon>Nitrospinales</taxon>
        <taxon>Nitrospinaceae</taxon>
        <taxon>Nitrospina</taxon>
    </lineage>
</organism>
<feature type="transmembrane region" description="Helical" evidence="6">
    <location>
        <begin position="51"/>
        <end position="73"/>
    </location>
</feature>
<dbReference type="Gene3D" id="3.30.300.30">
    <property type="match status" value="1"/>
</dbReference>
<dbReference type="Pfam" id="PF01553">
    <property type="entry name" value="Acyltransferase"/>
    <property type="match status" value="1"/>
</dbReference>
<dbReference type="InterPro" id="IPR000873">
    <property type="entry name" value="AMP-dep_synth/lig_dom"/>
</dbReference>
<evidence type="ECO:0000256" key="2">
    <source>
        <dbReference type="ARBA" id="ARBA00022598"/>
    </source>
</evidence>
<keyword evidence="3 6" id="KW-0812">Transmembrane</keyword>
<dbReference type="PANTHER" id="PTHR43201">
    <property type="entry name" value="ACYL-COA SYNTHETASE"/>
    <property type="match status" value="1"/>
</dbReference>
<feature type="transmembrane region" description="Helical" evidence="6">
    <location>
        <begin position="111"/>
        <end position="129"/>
    </location>
</feature>
<dbReference type="Proteomes" id="UP001157733">
    <property type="component" value="Chromosome"/>
</dbReference>
<dbReference type="EMBL" id="OX336137">
    <property type="protein sequence ID" value="CAI2718446.1"/>
    <property type="molecule type" value="Genomic_DNA"/>
</dbReference>
<dbReference type="InterPro" id="IPR020845">
    <property type="entry name" value="AMP-binding_CS"/>
</dbReference>
<dbReference type="PROSITE" id="PS00455">
    <property type="entry name" value="AMP_BINDING"/>
    <property type="match status" value="1"/>
</dbReference>
<dbReference type="InterPro" id="IPR002123">
    <property type="entry name" value="Plipid/glycerol_acylTrfase"/>
</dbReference>
<name>A0ABM9HDW3_9BACT</name>
<dbReference type="Pfam" id="PF07690">
    <property type="entry name" value="MFS_1"/>
    <property type="match status" value="1"/>
</dbReference>
<dbReference type="GO" id="GO:0016874">
    <property type="term" value="F:ligase activity"/>
    <property type="evidence" value="ECO:0007669"/>
    <property type="project" value="UniProtKB-KW"/>
</dbReference>
<dbReference type="PANTHER" id="PTHR43201:SF5">
    <property type="entry name" value="MEDIUM-CHAIN ACYL-COA LIGASE ACSF2, MITOCHONDRIAL"/>
    <property type="match status" value="1"/>
</dbReference>
<dbReference type="Gene3D" id="1.20.1250.20">
    <property type="entry name" value="MFS general substrate transporter like domains"/>
    <property type="match status" value="1"/>
</dbReference>
<dbReference type="CDD" id="cd07989">
    <property type="entry name" value="LPLAT_AGPAT-like"/>
    <property type="match status" value="1"/>
</dbReference>
<feature type="transmembrane region" description="Helical" evidence="6">
    <location>
        <begin position="264"/>
        <end position="283"/>
    </location>
</feature>
<dbReference type="InterPro" id="IPR036259">
    <property type="entry name" value="MFS_trans_sf"/>
</dbReference>
<dbReference type="SMART" id="SM00563">
    <property type="entry name" value="PlsC"/>
    <property type="match status" value="1"/>
</dbReference>
<dbReference type="InterPro" id="IPR011701">
    <property type="entry name" value="MFS"/>
</dbReference>
<proteinExistence type="inferred from homology"/>
<feature type="transmembrane region" description="Helical" evidence="6">
    <location>
        <begin position="176"/>
        <end position="196"/>
    </location>
</feature>
<feature type="transmembrane region" description="Helical" evidence="6">
    <location>
        <begin position="85"/>
        <end position="105"/>
    </location>
</feature>
<evidence type="ECO:0000256" key="3">
    <source>
        <dbReference type="ARBA" id="ARBA00022692"/>
    </source>
</evidence>
<keyword evidence="4 6" id="KW-1133">Transmembrane helix</keyword>
<sequence>MLKNQLNLLWSQRFFPLFVTQFLGAFNDNLFKNALVILITYVAAERAGLNAQMMITAAAGIFILPFFLFSATAGQLADKYEKSQLVRVIKFVEIILMMGAAYGFYIGSVNLLMTILFLMGTQSAFFGPIKYGILPELLLEDELIGGNALIEAGTFISILVGTIIGGLLILREGGVWMVSGIVITLAGVGFAGSLFIPKRVAAAPKLKVDYNIFRETWNIVAYSRKNRDVFLSILGISWFWLIGATFLAQFPTYGKDIIGGNEELVTLFLTVFSVGIGIGSLLCNRLLKGEIVATYVPLGMLGMTVFIIDLYFASQQTFIASGTEMIGAGQFLTHFSSWRILFDMFMISMCGGLYIVPLYAILQSRSETTHRSRTIASNNVLNALFMVVSAIGTAVMLQIGFDITKVFLTLAILNTFVALYTCQLLPDALVKSILIWLFHTFYKVEIKGLEQFKKVADGKFIIIANHLSFLDAALIAACTPTKLTFAINTFIARSWMVKPFLFLTETFALDPTNPIATRNLIETIRSGAQVVIFPEGRITTTGSLMKVYEGPGMIADKSGAQILPVRIDGAQFTPFSRLRGKVPIKWFPKITLTFLEPRTFQVPDKVKGRKRRRLAASQLYALMSNMLFESTDSRKTLFEAVLTARTTHGGGHAVAEDIERKPITYRQLILRCFILGRHMARRTEPNEYVGVLLPNAVGALVTFFGLQAFGRVPAMLNFSVGTKNMIAACEAAKIRSVYTSRLFIEKGKLHDLTDALTDAGLHIVYLEDLRKEIGLLAKLRGVWSSLFPLRAYRNACRGQIDPDRPCVVLFTSGSEGVPKGVVLTHFNILANVNQLNARIDLGPTDIVFNSLPVFHSFGLTGGTLLPVLCGLKTFFYPSPLHYRQIPELIYDTNATIMFGTDTFLAGYAHYGHPYDFHNLRYLFAGAEKLREETRRVWAEKFGIRIFEGYGATETAPILSLNTPMLNKTGSVGCLLPAIQQRLEAVPGIDEGGRLWVTGPNVMAGYLRHTDPGVLEPPENRWYDTGDIVEIDEEGFLTIKGRAKRFAKVGGEMISLTAVESYLSHLWPDYQHAVVTLPDEKKGEQMVLVTTHKEAARDAIVQHVKANGLGDLSIPKRIMVVDEVPLLATGKIDYVKTQELVNANQG</sequence>
<protein>
    <submittedName>
        <fullName evidence="8">AMP-dependent synthetase and ligase</fullName>
    </submittedName>
</protein>
<dbReference type="SUPFAM" id="SSF56801">
    <property type="entry name" value="Acetyl-CoA synthetase-like"/>
    <property type="match status" value="1"/>
</dbReference>
<evidence type="ECO:0000313" key="8">
    <source>
        <dbReference type="EMBL" id="CAI2718446.1"/>
    </source>
</evidence>
<dbReference type="InterPro" id="IPR020846">
    <property type="entry name" value="MFS_dom"/>
</dbReference>
<evidence type="ECO:0000256" key="6">
    <source>
        <dbReference type="SAM" id="Phobius"/>
    </source>
</evidence>
<feature type="transmembrane region" description="Helical" evidence="6">
    <location>
        <begin position="688"/>
        <end position="709"/>
    </location>
</feature>
<dbReference type="InterPro" id="IPR025110">
    <property type="entry name" value="AMP-bd_C"/>
</dbReference>
<feature type="domain" description="Major facilitator superfamily (MFS) profile" evidence="7">
    <location>
        <begin position="13"/>
        <end position="429"/>
    </location>
</feature>
<dbReference type="CDD" id="cd06173">
    <property type="entry name" value="MFS_MefA_like"/>
    <property type="match status" value="1"/>
</dbReference>
<dbReference type="NCBIfam" id="NF005291">
    <property type="entry name" value="PRK06814.1"/>
    <property type="match status" value="1"/>
</dbReference>
<feature type="transmembrane region" description="Helical" evidence="6">
    <location>
        <begin position="229"/>
        <end position="252"/>
    </location>
</feature>
<feature type="transmembrane region" description="Helical" evidence="6">
    <location>
        <begin position="149"/>
        <end position="170"/>
    </location>
</feature>
<dbReference type="SUPFAM" id="SSF103473">
    <property type="entry name" value="MFS general substrate transporter"/>
    <property type="match status" value="1"/>
</dbReference>
<keyword evidence="5 6" id="KW-0472">Membrane</keyword>
<accession>A0ABM9HDW3</accession>
<evidence type="ECO:0000313" key="9">
    <source>
        <dbReference type="Proteomes" id="UP001157733"/>
    </source>
</evidence>
<gene>
    <name evidence="8" type="ORF">NSPWAT_1587</name>
</gene>
<comment type="similarity">
    <text evidence="1">Belongs to the ATP-dependent AMP-binding enzyme family.</text>
</comment>
<evidence type="ECO:0000256" key="1">
    <source>
        <dbReference type="ARBA" id="ARBA00006432"/>
    </source>
</evidence>
<keyword evidence="2 8" id="KW-0436">Ligase</keyword>
<dbReference type="InterPro" id="IPR045851">
    <property type="entry name" value="AMP-bd_C_sf"/>
</dbReference>
<dbReference type="RefSeq" id="WP_282011343.1">
    <property type="nucleotide sequence ID" value="NZ_OX336137.1"/>
</dbReference>
<dbReference type="Pfam" id="PF13193">
    <property type="entry name" value="AMP-binding_C"/>
    <property type="match status" value="1"/>
</dbReference>
<dbReference type="Gene3D" id="3.40.50.12780">
    <property type="entry name" value="N-terminal domain of ligase-like"/>
    <property type="match status" value="1"/>
</dbReference>
<dbReference type="Pfam" id="PF00501">
    <property type="entry name" value="AMP-binding"/>
    <property type="match status" value="1"/>
</dbReference>
<feature type="transmembrane region" description="Helical" evidence="6">
    <location>
        <begin position="383"/>
        <end position="401"/>
    </location>
</feature>
<feature type="transmembrane region" description="Helical" evidence="6">
    <location>
        <begin position="340"/>
        <end position="362"/>
    </location>
</feature>